<feature type="domain" description="HTH luxR-type" evidence="4">
    <location>
        <begin position="176"/>
        <end position="241"/>
    </location>
</feature>
<dbReference type="SUPFAM" id="SSF75516">
    <property type="entry name" value="Pheromone-binding domain of LuxR-like quorum-sensing transcription factors"/>
    <property type="match status" value="1"/>
</dbReference>
<keyword evidence="1" id="KW-0805">Transcription regulation</keyword>
<dbReference type="InterPro" id="IPR036388">
    <property type="entry name" value="WH-like_DNA-bd_sf"/>
</dbReference>
<dbReference type="SMART" id="SM00421">
    <property type="entry name" value="HTH_LUXR"/>
    <property type="match status" value="1"/>
</dbReference>
<keyword evidence="3" id="KW-0804">Transcription</keyword>
<evidence type="ECO:0000259" key="4">
    <source>
        <dbReference type="PROSITE" id="PS50043"/>
    </source>
</evidence>
<dbReference type="InterPro" id="IPR005143">
    <property type="entry name" value="TF_LuxR_autoind-bd_dom"/>
</dbReference>
<dbReference type="Gene3D" id="3.30.450.80">
    <property type="entry name" value="Transcription factor LuxR-like, autoinducer-binding domain"/>
    <property type="match status" value="1"/>
</dbReference>
<evidence type="ECO:0000256" key="2">
    <source>
        <dbReference type="ARBA" id="ARBA00023125"/>
    </source>
</evidence>
<comment type="caution">
    <text evidence="5">The sequence shown here is derived from an EMBL/GenBank/DDBJ whole genome shotgun (WGS) entry which is preliminary data.</text>
</comment>
<evidence type="ECO:0000313" key="6">
    <source>
        <dbReference type="Proteomes" id="UP001156706"/>
    </source>
</evidence>
<dbReference type="Proteomes" id="UP001156706">
    <property type="component" value="Unassembled WGS sequence"/>
</dbReference>
<dbReference type="SUPFAM" id="SSF46894">
    <property type="entry name" value="C-terminal effector domain of the bipartite response regulators"/>
    <property type="match status" value="1"/>
</dbReference>
<sequence length="245" mass="27236">MLYLEKYQSLISASTEAEALQQLSNVASQYGYDSILLAAVPTPGQPLETAYLRSTYDTAWRETYDKRGFGAIDPTVSHCFSHSAPMVWSPDSFKTQDERALYEEASGYGLKAGITLPFHGPGGEVGMLTLVRDEVANQGFYESLRSSMSDLALLRDLAFEVLRPHIHAQTPAKQQPEAILPSLTSKEMEYLKWLTAGKTDWEISRIMGVSVAGARFHIANLRRKFDVSRRTDVVVRALQMGLVAL</sequence>
<dbReference type="InterPro" id="IPR036693">
    <property type="entry name" value="TF_LuxR_autoind-bd_dom_sf"/>
</dbReference>
<dbReference type="PROSITE" id="PS50043">
    <property type="entry name" value="HTH_LUXR_2"/>
    <property type="match status" value="1"/>
</dbReference>
<dbReference type="PANTHER" id="PTHR44688:SF16">
    <property type="entry name" value="DNA-BINDING TRANSCRIPTIONAL ACTIVATOR DEVR_DOSR"/>
    <property type="match status" value="1"/>
</dbReference>
<reference evidence="6" key="1">
    <citation type="journal article" date="2019" name="Int. J. Syst. Evol. Microbiol.">
        <title>The Global Catalogue of Microorganisms (GCM) 10K type strain sequencing project: providing services to taxonomists for standard genome sequencing and annotation.</title>
        <authorList>
            <consortium name="The Broad Institute Genomics Platform"/>
            <consortium name="The Broad Institute Genome Sequencing Center for Infectious Disease"/>
            <person name="Wu L."/>
            <person name="Ma J."/>
        </authorList>
    </citation>
    <scope>NUCLEOTIDE SEQUENCE [LARGE SCALE GENOMIC DNA]</scope>
    <source>
        <strain evidence="6">NBRC 110044</strain>
    </source>
</reference>
<dbReference type="Gene3D" id="1.10.10.10">
    <property type="entry name" value="Winged helix-like DNA-binding domain superfamily/Winged helix DNA-binding domain"/>
    <property type="match status" value="1"/>
</dbReference>
<dbReference type="InterPro" id="IPR016032">
    <property type="entry name" value="Sig_transdc_resp-reg_C-effctor"/>
</dbReference>
<protein>
    <submittedName>
        <fullName evidence="5">Transcriptional activator protein LasR</fullName>
    </submittedName>
</protein>
<keyword evidence="2" id="KW-0238">DNA-binding</keyword>
<evidence type="ECO:0000313" key="5">
    <source>
        <dbReference type="EMBL" id="GLR11463.1"/>
    </source>
</evidence>
<gene>
    <name evidence="5" type="primary">lasR</name>
    <name evidence="5" type="ORF">GCM10007907_02530</name>
</gene>
<dbReference type="EMBL" id="BSOG01000001">
    <property type="protein sequence ID" value="GLR11463.1"/>
    <property type="molecule type" value="Genomic_DNA"/>
</dbReference>
<dbReference type="Pfam" id="PF03472">
    <property type="entry name" value="Autoind_bind"/>
    <property type="match status" value="1"/>
</dbReference>
<dbReference type="PANTHER" id="PTHR44688">
    <property type="entry name" value="DNA-BINDING TRANSCRIPTIONAL ACTIVATOR DEVR_DOSR"/>
    <property type="match status" value="1"/>
</dbReference>
<name>A0ABQ5YBQ7_9NEIS</name>
<evidence type="ECO:0000256" key="1">
    <source>
        <dbReference type="ARBA" id="ARBA00023015"/>
    </source>
</evidence>
<dbReference type="RefSeq" id="WP_284194622.1">
    <property type="nucleotide sequence ID" value="NZ_BSOG01000001.1"/>
</dbReference>
<dbReference type="InterPro" id="IPR000792">
    <property type="entry name" value="Tscrpt_reg_LuxR_C"/>
</dbReference>
<evidence type="ECO:0000256" key="3">
    <source>
        <dbReference type="ARBA" id="ARBA00023163"/>
    </source>
</evidence>
<accession>A0ABQ5YBQ7</accession>
<dbReference type="CDD" id="cd06170">
    <property type="entry name" value="LuxR_C_like"/>
    <property type="match status" value="1"/>
</dbReference>
<keyword evidence="6" id="KW-1185">Reference proteome</keyword>
<organism evidence="5 6">
    <name type="scientific">Chitinimonas prasina</name>
    <dbReference type="NCBI Taxonomy" id="1434937"/>
    <lineage>
        <taxon>Bacteria</taxon>
        <taxon>Pseudomonadati</taxon>
        <taxon>Pseudomonadota</taxon>
        <taxon>Betaproteobacteria</taxon>
        <taxon>Neisseriales</taxon>
        <taxon>Chitinibacteraceae</taxon>
        <taxon>Chitinimonas</taxon>
    </lineage>
</organism>
<dbReference type="Pfam" id="PF00196">
    <property type="entry name" value="GerE"/>
    <property type="match status" value="1"/>
</dbReference>
<proteinExistence type="predicted"/>